<dbReference type="PANTHER" id="PTHR47186:SF63">
    <property type="entry name" value="C-JID DOMAIN-CONTAINING PROTEIN"/>
    <property type="match status" value="1"/>
</dbReference>
<dbReference type="AlphaFoldDB" id="A0A7J9N411"/>
<keyword evidence="4" id="KW-1185">Reference proteome</keyword>
<sequence>ERLRELDFSGTALKELPSLIGNLIGLVKLILDNCENLVCLLDSFCQLKFLEKLNLKGCSRLEIFPEILDTMEMLTKLNLSRTALKELPSSIDNLIGLEELVLNNC</sequence>
<dbReference type="InterPro" id="IPR001611">
    <property type="entry name" value="Leu-rich_rpt"/>
</dbReference>
<evidence type="ECO:0000313" key="4">
    <source>
        <dbReference type="Proteomes" id="UP000593576"/>
    </source>
</evidence>
<dbReference type="InterPro" id="IPR058546">
    <property type="entry name" value="RPS4B/Roq1-like_LRR"/>
</dbReference>
<feature type="domain" description="Disease resistance protein RPS4B/Roq1-like leucine-rich repeats" evidence="2">
    <location>
        <begin position="48"/>
        <end position="97"/>
    </location>
</feature>
<dbReference type="SUPFAM" id="SSF52058">
    <property type="entry name" value="L domain-like"/>
    <property type="match status" value="1"/>
</dbReference>
<gene>
    <name evidence="3" type="ORF">Goshw_000364</name>
</gene>
<keyword evidence="1" id="KW-0611">Plant defense</keyword>
<dbReference type="Pfam" id="PF00560">
    <property type="entry name" value="LRR_1"/>
    <property type="match status" value="1"/>
</dbReference>
<evidence type="ECO:0000313" key="3">
    <source>
        <dbReference type="EMBL" id="MBA0877958.1"/>
    </source>
</evidence>
<organism evidence="3 4">
    <name type="scientific">Gossypium schwendimanii</name>
    <name type="common">Cotton</name>
    <dbReference type="NCBI Taxonomy" id="34291"/>
    <lineage>
        <taxon>Eukaryota</taxon>
        <taxon>Viridiplantae</taxon>
        <taxon>Streptophyta</taxon>
        <taxon>Embryophyta</taxon>
        <taxon>Tracheophyta</taxon>
        <taxon>Spermatophyta</taxon>
        <taxon>Magnoliopsida</taxon>
        <taxon>eudicotyledons</taxon>
        <taxon>Gunneridae</taxon>
        <taxon>Pentapetalae</taxon>
        <taxon>rosids</taxon>
        <taxon>malvids</taxon>
        <taxon>Malvales</taxon>
        <taxon>Malvaceae</taxon>
        <taxon>Malvoideae</taxon>
        <taxon>Gossypium</taxon>
    </lineage>
</organism>
<dbReference type="OrthoDB" id="1002095at2759"/>
<dbReference type="Pfam" id="PF23286">
    <property type="entry name" value="LRR_13"/>
    <property type="match status" value="1"/>
</dbReference>
<dbReference type="InterPro" id="IPR032675">
    <property type="entry name" value="LRR_dom_sf"/>
</dbReference>
<dbReference type="EMBL" id="JABFAF010270044">
    <property type="protein sequence ID" value="MBA0877958.1"/>
    <property type="molecule type" value="Genomic_DNA"/>
</dbReference>
<reference evidence="3 4" key="1">
    <citation type="journal article" date="2019" name="Genome Biol. Evol.">
        <title>Insights into the evolution of the New World diploid cottons (Gossypium, subgenus Houzingenia) based on genome sequencing.</title>
        <authorList>
            <person name="Grover C.E."/>
            <person name="Arick M.A. 2nd"/>
            <person name="Thrash A."/>
            <person name="Conover J.L."/>
            <person name="Sanders W.S."/>
            <person name="Peterson D.G."/>
            <person name="Frelichowski J.E."/>
            <person name="Scheffler J.A."/>
            <person name="Scheffler B.E."/>
            <person name="Wendel J.F."/>
        </authorList>
    </citation>
    <scope>NUCLEOTIDE SEQUENCE [LARGE SCALE GENOMIC DNA]</scope>
    <source>
        <strain evidence="3">1</strain>
        <tissue evidence="3">Leaf</tissue>
    </source>
</reference>
<dbReference type="PANTHER" id="PTHR47186">
    <property type="entry name" value="LEUCINE-RICH REPEAT-CONTAINING PROTEIN 57"/>
    <property type="match status" value="1"/>
</dbReference>
<dbReference type="Gene3D" id="3.80.10.10">
    <property type="entry name" value="Ribonuclease Inhibitor"/>
    <property type="match status" value="1"/>
</dbReference>
<comment type="caution">
    <text evidence="3">The sequence shown here is derived from an EMBL/GenBank/DDBJ whole genome shotgun (WGS) entry which is preliminary data.</text>
</comment>
<evidence type="ECO:0000259" key="2">
    <source>
        <dbReference type="Pfam" id="PF23286"/>
    </source>
</evidence>
<protein>
    <recommendedName>
        <fullName evidence="2">Disease resistance protein RPS4B/Roq1-like leucine-rich repeats domain-containing protein</fullName>
    </recommendedName>
</protein>
<proteinExistence type="predicted"/>
<evidence type="ECO:0000256" key="1">
    <source>
        <dbReference type="ARBA" id="ARBA00022821"/>
    </source>
</evidence>
<name>A0A7J9N411_GOSSC</name>
<dbReference type="Proteomes" id="UP000593576">
    <property type="component" value="Unassembled WGS sequence"/>
</dbReference>
<feature type="non-terminal residue" evidence="3">
    <location>
        <position position="1"/>
    </location>
</feature>
<accession>A0A7J9N411</accession>